<name>A0ABN3VB16_9PSEU</name>
<evidence type="ECO:0000313" key="2">
    <source>
        <dbReference type="EMBL" id="GAA2787873.1"/>
    </source>
</evidence>
<dbReference type="Proteomes" id="UP001500979">
    <property type="component" value="Unassembled WGS sequence"/>
</dbReference>
<gene>
    <name evidence="2" type="ORF">GCM10010470_22960</name>
</gene>
<reference evidence="2 3" key="1">
    <citation type="journal article" date="2019" name="Int. J. Syst. Evol. Microbiol.">
        <title>The Global Catalogue of Microorganisms (GCM) 10K type strain sequencing project: providing services to taxonomists for standard genome sequencing and annotation.</title>
        <authorList>
            <consortium name="The Broad Institute Genomics Platform"/>
            <consortium name="The Broad Institute Genome Sequencing Center for Infectious Disease"/>
            <person name="Wu L."/>
            <person name="Ma J."/>
        </authorList>
    </citation>
    <scope>NUCLEOTIDE SEQUENCE [LARGE SCALE GENOMIC DNA]</scope>
    <source>
        <strain evidence="2 3">JCM 9383</strain>
    </source>
</reference>
<keyword evidence="3" id="KW-1185">Reference proteome</keyword>
<evidence type="ECO:0008006" key="4">
    <source>
        <dbReference type="Google" id="ProtNLM"/>
    </source>
</evidence>
<feature type="region of interest" description="Disordered" evidence="1">
    <location>
        <begin position="246"/>
        <end position="270"/>
    </location>
</feature>
<dbReference type="RefSeq" id="WP_344679565.1">
    <property type="nucleotide sequence ID" value="NZ_BAAAUX010000011.1"/>
</dbReference>
<protein>
    <recommendedName>
        <fullName evidence="4">DUF4253 domain-containing protein</fullName>
    </recommendedName>
</protein>
<comment type="caution">
    <text evidence="2">The sequence shown here is derived from an EMBL/GenBank/DDBJ whole genome shotgun (WGS) entry which is preliminary data.</text>
</comment>
<proteinExistence type="predicted"/>
<evidence type="ECO:0000256" key="1">
    <source>
        <dbReference type="SAM" id="MobiDB-lite"/>
    </source>
</evidence>
<dbReference type="EMBL" id="BAAAUX010000011">
    <property type="protein sequence ID" value="GAA2787873.1"/>
    <property type="molecule type" value="Genomic_DNA"/>
</dbReference>
<sequence>MALTAERIPGGLPSGRLVVPDERVAGPGVTEPVLWVSRDPVPEPEAGQRWGELLQQREETGLWPLLLGGTGSGGLRPWHTGELAPTPADAIDDVDLAERCVAEWEDMEEGLDEPMPYPAWPGMAPPAQQDGDPDERAVAVAASVEGIRALIPADDHGPYFGLVEARDSAITVCGWRPEVGAETVAAMVHSWEQRFGVRLCSLGGVSTVCLTVGWPRERWNTRAASPPSRSLSARICSSFPRTRISRRTRPVSSTPRPGCCGATEPLGHAR</sequence>
<organism evidence="2 3">
    <name type="scientific">Saccharopolyspora taberi</name>
    <dbReference type="NCBI Taxonomy" id="60895"/>
    <lineage>
        <taxon>Bacteria</taxon>
        <taxon>Bacillati</taxon>
        <taxon>Actinomycetota</taxon>
        <taxon>Actinomycetes</taxon>
        <taxon>Pseudonocardiales</taxon>
        <taxon>Pseudonocardiaceae</taxon>
        <taxon>Saccharopolyspora</taxon>
    </lineage>
</organism>
<accession>A0ABN3VB16</accession>
<evidence type="ECO:0000313" key="3">
    <source>
        <dbReference type="Proteomes" id="UP001500979"/>
    </source>
</evidence>